<sequence length="93" mass="10128">MPRLFPYPILAGGLLSPPLSPKCPPQQFGARPQLSCDSVARRYLSPFPLPHSPASVSFPLPFHSKLLLFNSSNPRPPSPSPSNVSFPFPIHTP</sequence>
<dbReference type="EMBL" id="JAELUR010000002">
    <property type="protein sequence ID" value="KAG7435369.1"/>
    <property type="molecule type" value="Genomic_DNA"/>
</dbReference>
<evidence type="ECO:0000313" key="3">
    <source>
        <dbReference type="Proteomes" id="UP000693942"/>
    </source>
</evidence>
<protein>
    <submittedName>
        <fullName evidence="2">Uncharacterized protein</fullName>
    </submittedName>
</protein>
<gene>
    <name evidence="2" type="ORF">Forpi1262_v002634</name>
</gene>
<dbReference type="AlphaFoldDB" id="A0A8J5Q944"/>
<comment type="caution">
    <text evidence="2">The sequence shown here is derived from an EMBL/GenBank/DDBJ whole genome shotgun (WGS) entry which is preliminary data.</text>
</comment>
<name>A0A8J5Q944_FUSOX</name>
<feature type="compositionally biased region" description="Low complexity" evidence="1">
    <location>
        <begin position="81"/>
        <end position="93"/>
    </location>
</feature>
<reference evidence="2" key="1">
    <citation type="submission" date="2021-04" db="EMBL/GenBank/DDBJ databases">
        <title>First draft genome resource for Brassicaceae pathogens Fusarium oxysporum f. sp. raphani and Fusarium oxysporum f. sp. rapae.</title>
        <authorList>
            <person name="Asai S."/>
        </authorList>
    </citation>
    <scope>NUCLEOTIDE SEQUENCE</scope>
    <source>
        <strain evidence="2">Tf1262</strain>
    </source>
</reference>
<dbReference type="Proteomes" id="UP000693942">
    <property type="component" value="Unassembled WGS sequence"/>
</dbReference>
<feature type="region of interest" description="Disordered" evidence="1">
    <location>
        <begin position="73"/>
        <end position="93"/>
    </location>
</feature>
<organism evidence="2 3">
    <name type="scientific">Fusarium oxysporum f. sp. raphani</name>
    <dbReference type="NCBI Taxonomy" id="96318"/>
    <lineage>
        <taxon>Eukaryota</taxon>
        <taxon>Fungi</taxon>
        <taxon>Dikarya</taxon>
        <taxon>Ascomycota</taxon>
        <taxon>Pezizomycotina</taxon>
        <taxon>Sordariomycetes</taxon>
        <taxon>Hypocreomycetidae</taxon>
        <taxon>Hypocreales</taxon>
        <taxon>Nectriaceae</taxon>
        <taxon>Fusarium</taxon>
        <taxon>Fusarium oxysporum species complex</taxon>
    </lineage>
</organism>
<evidence type="ECO:0000313" key="2">
    <source>
        <dbReference type="EMBL" id="KAG7435369.1"/>
    </source>
</evidence>
<proteinExistence type="predicted"/>
<evidence type="ECO:0000256" key="1">
    <source>
        <dbReference type="SAM" id="MobiDB-lite"/>
    </source>
</evidence>
<accession>A0A8J5Q944</accession>